<evidence type="ECO:0000313" key="1">
    <source>
        <dbReference type="EMBL" id="OOF50267.1"/>
    </source>
</evidence>
<protein>
    <submittedName>
        <fullName evidence="1">Phage tail protein</fullName>
    </submittedName>
</protein>
<organism evidence="1 2">
    <name type="scientific">Rodentibacter genomosp. 1</name>
    <dbReference type="NCBI Taxonomy" id="1908264"/>
    <lineage>
        <taxon>Bacteria</taxon>
        <taxon>Pseudomonadati</taxon>
        <taxon>Pseudomonadota</taxon>
        <taxon>Gammaproteobacteria</taxon>
        <taxon>Pasteurellales</taxon>
        <taxon>Pasteurellaceae</taxon>
        <taxon>Rodentibacter</taxon>
    </lineage>
</organism>
<keyword evidence="2" id="KW-1185">Reference proteome</keyword>
<proteinExistence type="predicted"/>
<dbReference type="RefSeq" id="WP_077542305.1">
    <property type="nucleotide sequence ID" value="NZ_MLHN01000010.1"/>
</dbReference>
<dbReference type="Proteomes" id="UP000188481">
    <property type="component" value="Unassembled WGS sequence"/>
</dbReference>
<dbReference type="AlphaFoldDB" id="A0A1V3J5E6"/>
<sequence length="124" mass="13750">MAEKYAGSAVLEVDGVEVEITKISVKKLTGRKLVKTMNSEGRARGFAKGIATWEISLTAAMPIDGSEIDWAEINDAKITIYPLNQDDKRTSYLECFTVETGEEYTVDNEAVIDIQMNALKEVKE</sequence>
<accession>A0A1V3J5E6</accession>
<dbReference type="EMBL" id="MLHN01000010">
    <property type="protein sequence ID" value="OOF50267.1"/>
    <property type="molecule type" value="Genomic_DNA"/>
</dbReference>
<dbReference type="STRING" id="1908264.BKK54_06365"/>
<gene>
    <name evidence="1" type="ORF">BKK54_06365</name>
</gene>
<evidence type="ECO:0000313" key="2">
    <source>
        <dbReference type="Proteomes" id="UP000188481"/>
    </source>
</evidence>
<reference evidence="1 2" key="1">
    <citation type="submission" date="2016-10" db="EMBL/GenBank/DDBJ databases">
        <title>Rodentibacter gen. nov. and new species.</title>
        <authorList>
            <person name="Christensen H."/>
        </authorList>
    </citation>
    <scope>NUCLEOTIDE SEQUENCE [LARGE SCALE GENOMIC DNA]</scope>
    <source>
        <strain evidence="2">ppn416</strain>
    </source>
</reference>
<name>A0A1V3J5E6_9PAST</name>
<comment type="caution">
    <text evidence="1">The sequence shown here is derived from an EMBL/GenBank/DDBJ whole genome shotgun (WGS) entry which is preliminary data.</text>
</comment>